<proteinExistence type="predicted"/>
<sequence>MRRSPLTAGIFYLFLGVLFTYWAIENVNSNGFDFFTYVLILLATMDIGSGIRLVFMHFRLKKSAKK</sequence>
<protein>
    <submittedName>
        <fullName evidence="2">YdiK family protein</fullName>
    </submittedName>
</protein>
<gene>
    <name evidence="2" type="ORF">WDJ61_02445</name>
</gene>
<feature type="transmembrane region" description="Helical" evidence="1">
    <location>
        <begin position="7"/>
        <end position="24"/>
    </location>
</feature>
<feature type="transmembrane region" description="Helical" evidence="1">
    <location>
        <begin position="36"/>
        <end position="55"/>
    </location>
</feature>
<keyword evidence="3" id="KW-1185">Reference proteome</keyword>
<evidence type="ECO:0000256" key="1">
    <source>
        <dbReference type="SAM" id="Phobius"/>
    </source>
</evidence>
<organism evidence="2 3">
    <name type="scientific">Bacillus kandeliae</name>
    <dbReference type="NCBI Taxonomy" id="3129297"/>
    <lineage>
        <taxon>Bacteria</taxon>
        <taxon>Bacillati</taxon>
        <taxon>Bacillota</taxon>
        <taxon>Bacilli</taxon>
        <taxon>Bacillales</taxon>
        <taxon>Bacillaceae</taxon>
        <taxon>Bacillus</taxon>
    </lineage>
</organism>
<dbReference type="Proteomes" id="UP001387364">
    <property type="component" value="Chromosome"/>
</dbReference>
<evidence type="ECO:0000313" key="2">
    <source>
        <dbReference type="EMBL" id="WXB93533.1"/>
    </source>
</evidence>
<accession>A0ABZ2N737</accession>
<dbReference type="EMBL" id="CP147404">
    <property type="protein sequence ID" value="WXB93533.1"/>
    <property type="molecule type" value="Genomic_DNA"/>
</dbReference>
<evidence type="ECO:0000313" key="3">
    <source>
        <dbReference type="Proteomes" id="UP001387364"/>
    </source>
</evidence>
<keyword evidence="1" id="KW-0812">Transmembrane</keyword>
<reference evidence="2 3" key="1">
    <citation type="submission" date="2024-02" db="EMBL/GenBank/DDBJ databases">
        <title>Seven novel Bacillus-like species.</title>
        <authorList>
            <person name="Liu G."/>
        </authorList>
    </citation>
    <scope>NUCLEOTIDE SEQUENCE [LARGE SCALE GENOMIC DNA]</scope>
    <source>
        <strain evidence="2 3">FJAT-52991</strain>
    </source>
</reference>
<dbReference type="InterPro" id="IPR025426">
    <property type="entry name" value="DUF4305"/>
</dbReference>
<dbReference type="Pfam" id="PF14146">
    <property type="entry name" value="DUF4305"/>
    <property type="match status" value="1"/>
</dbReference>
<keyword evidence="1" id="KW-0472">Membrane</keyword>
<dbReference type="RefSeq" id="WP_338752897.1">
    <property type="nucleotide sequence ID" value="NZ_CP147404.1"/>
</dbReference>
<name>A0ABZ2N737_9BACI</name>
<keyword evidence="1" id="KW-1133">Transmembrane helix</keyword>